<dbReference type="Proteomes" id="UP000192468">
    <property type="component" value="Unassembled WGS sequence"/>
</dbReference>
<dbReference type="AlphaFoldDB" id="A0A1W1XMJ5"/>
<reference evidence="6 7" key="1">
    <citation type="submission" date="2017-04" db="EMBL/GenBank/DDBJ databases">
        <authorList>
            <person name="Afonso C.L."/>
            <person name="Miller P.J."/>
            <person name="Scott M.A."/>
            <person name="Spackman E."/>
            <person name="Goraichik I."/>
            <person name="Dimitrov K.M."/>
            <person name="Suarez D.L."/>
            <person name="Swayne D.E."/>
        </authorList>
    </citation>
    <scope>NUCLEOTIDE SEQUENCE [LARGE SCALE GENOMIC DNA]</scope>
    <source>
        <strain evidence="6 7">DSM 12555</strain>
    </source>
</reference>
<dbReference type="STRING" id="1121291.SAMN02745134_02386"/>
<keyword evidence="7" id="KW-1185">Reference proteome</keyword>
<dbReference type="InterPro" id="IPR003844">
    <property type="entry name" value="UPF0060"/>
</dbReference>
<gene>
    <name evidence="6" type="ORF">SAMN02745134_02386</name>
</gene>
<feature type="transmembrane region" description="Helical" evidence="5">
    <location>
        <begin position="84"/>
        <end position="101"/>
    </location>
</feature>
<dbReference type="PANTHER" id="PTHR36116">
    <property type="entry name" value="UPF0060 MEMBRANE PROTEIN YNFA"/>
    <property type="match status" value="1"/>
</dbReference>
<evidence type="ECO:0000256" key="1">
    <source>
        <dbReference type="ARBA" id="ARBA00022475"/>
    </source>
</evidence>
<feature type="transmembrane region" description="Helical" evidence="5">
    <location>
        <begin position="113"/>
        <end position="130"/>
    </location>
</feature>
<evidence type="ECO:0000313" key="7">
    <source>
        <dbReference type="Proteomes" id="UP000192468"/>
    </source>
</evidence>
<evidence type="ECO:0000256" key="3">
    <source>
        <dbReference type="ARBA" id="ARBA00022989"/>
    </source>
</evidence>
<evidence type="ECO:0000256" key="2">
    <source>
        <dbReference type="ARBA" id="ARBA00022692"/>
    </source>
</evidence>
<protein>
    <submittedName>
        <fullName evidence="6">Small multidrug resistance family-3 protein</fullName>
    </submittedName>
</protein>
<dbReference type="PANTHER" id="PTHR36116:SF1">
    <property type="entry name" value="UPF0060 MEMBRANE PROTEIN YNFA"/>
    <property type="match status" value="1"/>
</dbReference>
<dbReference type="InterPro" id="IPR037185">
    <property type="entry name" value="EmrE-like"/>
</dbReference>
<accession>A0A1W1XMJ5</accession>
<organism evidence="6 7">
    <name type="scientific">Clostridium acidisoli DSM 12555</name>
    <dbReference type="NCBI Taxonomy" id="1121291"/>
    <lineage>
        <taxon>Bacteria</taxon>
        <taxon>Bacillati</taxon>
        <taxon>Bacillota</taxon>
        <taxon>Clostridia</taxon>
        <taxon>Eubacteriales</taxon>
        <taxon>Clostridiaceae</taxon>
        <taxon>Clostridium</taxon>
    </lineage>
</organism>
<feature type="transmembrane region" description="Helical" evidence="5">
    <location>
        <begin position="20"/>
        <end position="49"/>
    </location>
</feature>
<dbReference type="HAMAP" id="MF_00010">
    <property type="entry name" value="UPF0060"/>
    <property type="match status" value="1"/>
</dbReference>
<dbReference type="NCBIfam" id="NF002586">
    <property type="entry name" value="PRK02237.1"/>
    <property type="match status" value="1"/>
</dbReference>
<evidence type="ECO:0000256" key="4">
    <source>
        <dbReference type="ARBA" id="ARBA00023136"/>
    </source>
</evidence>
<keyword evidence="2 5" id="KW-0812">Transmembrane</keyword>
<evidence type="ECO:0000313" key="6">
    <source>
        <dbReference type="EMBL" id="SMC25173.1"/>
    </source>
</evidence>
<keyword evidence="3 5" id="KW-1133">Transmembrane helix</keyword>
<dbReference type="GO" id="GO:0005886">
    <property type="term" value="C:plasma membrane"/>
    <property type="evidence" value="ECO:0007669"/>
    <property type="project" value="UniProtKB-SubCell"/>
</dbReference>
<keyword evidence="4 5" id="KW-0472">Membrane</keyword>
<sequence length="132" mass="14621">MHLLKCFVQLSLTKITGDEIILEIISSIFYFVLAGVFEIGGGYLVWLWLREGKSIIFGVFGAACLIVYGVIPTLQPPNNNFGKVYAAYGGIFIVLSILWGWKVDKVMPDKFDLIGGGIALIGVLIIMYFPRN</sequence>
<name>A0A1W1XMJ5_9CLOT</name>
<evidence type="ECO:0000256" key="5">
    <source>
        <dbReference type="HAMAP-Rule" id="MF_00010"/>
    </source>
</evidence>
<comment type="similarity">
    <text evidence="5">Belongs to the UPF0060 family.</text>
</comment>
<proteinExistence type="inferred from homology"/>
<dbReference type="EMBL" id="FWXH01000008">
    <property type="protein sequence ID" value="SMC25173.1"/>
    <property type="molecule type" value="Genomic_DNA"/>
</dbReference>
<comment type="subcellular location">
    <subcellularLocation>
        <location evidence="5">Cell membrane</location>
        <topology evidence="5">Multi-pass membrane protein</topology>
    </subcellularLocation>
</comment>
<feature type="transmembrane region" description="Helical" evidence="5">
    <location>
        <begin position="55"/>
        <end position="72"/>
    </location>
</feature>
<dbReference type="SUPFAM" id="SSF103481">
    <property type="entry name" value="Multidrug resistance efflux transporter EmrE"/>
    <property type="match status" value="1"/>
</dbReference>
<keyword evidence="1 5" id="KW-1003">Cell membrane</keyword>
<dbReference type="Pfam" id="PF02694">
    <property type="entry name" value="UPF0060"/>
    <property type="match status" value="1"/>
</dbReference>